<accession>A0A538U8D6</accession>
<dbReference type="InterPro" id="IPR013229">
    <property type="entry name" value="PEGA"/>
</dbReference>
<dbReference type="Pfam" id="PF08308">
    <property type="entry name" value="PEGA"/>
    <property type="match status" value="1"/>
</dbReference>
<dbReference type="Proteomes" id="UP000319836">
    <property type="component" value="Unassembled WGS sequence"/>
</dbReference>
<evidence type="ECO:0000259" key="1">
    <source>
        <dbReference type="Pfam" id="PF08308"/>
    </source>
</evidence>
<name>A0A538U8D6_UNCEI</name>
<organism evidence="2 3">
    <name type="scientific">Eiseniibacteriota bacterium</name>
    <dbReference type="NCBI Taxonomy" id="2212470"/>
    <lineage>
        <taxon>Bacteria</taxon>
        <taxon>Candidatus Eiseniibacteriota</taxon>
    </lineage>
</organism>
<feature type="domain" description="PEGA" evidence="1">
    <location>
        <begin position="46"/>
        <end position="109"/>
    </location>
</feature>
<protein>
    <submittedName>
        <fullName evidence="2">PEGA domain-containing protein</fullName>
    </submittedName>
</protein>
<sequence length="192" mass="20363">MVRGLSSARSHDLWATLEGHGEARKTVTVGPDTTSSVTLALQQETATVLIATEPSGSAIRLDNKFSGTSPWSVALDLGRHGIAVSRSGYVKAETTLTVTKQTGPLQITLLPEPLGILVIKGNKPGDMWIDGGLVVSNVPNSGKQKLPPGSHTIRVVFPNGNTLERQVSIHSGERTTYDYSNGTLESVPEGRP</sequence>
<proteinExistence type="predicted"/>
<dbReference type="AlphaFoldDB" id="A0A538U8D6"/>
<dbReference type="EMBL" id="VBPA01000075">
    <property type="protein sequence ID" value="TMQ72156.1"/>
    <property type="molecule type" value="Genomic_DNA"/>
</dbReference>
<evidence type="ECO:0000313" key="3">
    <source>
        <dbReference type="Proteomes" id="UP000319836"/>
    </source>
</evidence>
<evidence type="ECO:0000313" key="2">
    <source>
        <dbReference type="EMBL" id="TMQ72156.1"/>
    </source>
</evidence>
<gene>
    <name evidence="2" type="ORF">E6K80_03490</name>
</gene>
<reference evidence="2 3" key="1">
    <citation type="journal article" date="2019" name="Nat. Microbiol.">
        <title>Mediterranean grassland soil C-N compound turnover is dependent on rainfall and depth, and is mediated by genomically divergent microorganisms.</title>
        <authorList>
            <person name="Diamond S."/>
            <person name="Andeer P.F."/>
            <person name="Li Z."/>
            <person name="Crits-Christoph A."/>
            <person name="Burstein D."/>
            <person name="Anantharaman K."/>
            <person name="Lane K.R."/>
            <person name="Thomas B.C."/>
            <person name="Pan C."/>
            <person name="Northen T.R."/>
            <person name="Banfield J.F."/>
        </authorList>
    </citation>
    <scope>NUCLEOTIDE SEQUENCE [LARGE SCALE GENOMIC DNA]</scope>
    <source>
        <strain evidence="2">WS_10</strain>
    </source>
</reference>
<comment type="caution">
    <text evidence="2">The sequence shown here is derived from an EMBL/GenBank/DDBJ whole genome shotgun (WGS) entry which is preliminary data.</text>
</comment>